<keyword evidence="1" id="KW-0813">Transport</keyword>
<dbReference type="Gene3D" id="3.40.50.300">
    <property type="entry name" value="P-loop containing nucleotide triphosphate hydrolases"/>
    <property type="match status" value="1"/>
</dbReference>
<dbReference type="InterPro" id="IPR017871">
    <property type="entry name" value="ABC_transporter-like_CS"/>
</dbReference>
<dbReference type="InterPro" id="IPR003439">
    <property type="entry name" value="ABC_transporter-like_ATP-bd"/>
</dbReference>
<comment type="similarity">
    <text evidence="5">Belongs to the ABC transporter superfamily. Macrolide exporter (TC 3.A.1.122) family.</text>
</comment>
<feature type="domain" description="ABC transporter" evidence="6">
    <location>
        <begin position="19"/>
        <end position="242"/>
    </location>
</feature>
<keyword evidence="4" id="KW-1278">Translocase</keyword>
<dbReference type="FunFam" id="3.40.50.300:FF:000032">
    <property type="entry name" value="Export ABC transporter ATP-binding protein"/>
    <property type="match status" value="1"/>
</dbReference>
<evidence type="ECO:0000313" key="8">
    <source>
        <dbReference type="Proteomes" id="UP001232063"/>
    </source>
</evidence>
<dbReference type="SMART" id="SM00382">
    <property type="entry name" value="AAA"/>
    <property type="match status" value="1"/>
</dbReference>
<dbReference type="GO" id="GO:0016887">
    <property type="term" value="F:ATP hydrolysis activity"/>
    <property type="evidence" value="ECO:0007669"/>
    <property type="project" value="InterPro"/>
</dbReference>
<dbReference type="AlphaFoldDB" id="A0AAE3RBP6"/>
<protein>
    <submittedName>
        <fullName evidence="7">ABC transporter ATP-binding protein</fullName>
    </submittedName>
</protein>
<evidence type="ECO:0000256" key="1">
    <source>
        <dbReference type="ARBA" id="ARBA00022448"/>
    </source>
</evidence>
<dbReference type="InterPro" id="IPR027417">
    <property type="entry name" value="P-loop_NTPase"/>
</dbReference>
<dbReference type="InterPro" id="IPR003593">
    <property type="entry name" value="AAA+_ATPase"/>
</dbReference>
<name>A0AAE3RBP6_9BACT</name>
<dbReference type="PROSITE" id="PS00211">
    <property type="entry name" value="ABC_TRANSPORTER_1"/>
    <property type="match status" value="1"/>
</dbReference>
<dbReference type="GO" id="GO:0098796">
    <property type="term" value="C:membrane protein complex"/>
    <property type="evidence" value="ECO:0007669"/>
    <property type="project" value="UniProtKB-ARBA"/>
</dbReference>
<evidence type="ECO:0000313" key="7">
    <source>
        <dbReference type="EMBL" id="MDJ1505347.1"/>
    </source>
</evidence>
<dbReference type="EMBL" id="JASJOU010000015">
    <property type="protein sequence ID" value="MDJ1505347.1"/>
    <property type="molecule type" value="Genomic_DNA"/>
</dbReference>
<evidence type="ECO:0000256" key="2">
    <source>
        <dbReference type="ARBA" id="ARBA00022741"/>
    </source>
</evidence>
<accession>A0AAE3RBP6</accession>
<dbReference type="PANTHER" id="PTHR42798:SF7">
    <property type="entry name" value="ALPHA-D-RIBOSE 1-METHYLPHOSPHONATE 5-TRIPHOSPHATE SYNTHASE SUBUNIT PHNL"/>
    <property type="match status" value="1"/>
</dbReference>
<dbReference type="InterPro" id="IPR017911">
    <property type="entry name" value="MacB-like_ATP-bd"/>
</dbReference>
<sequence length="243" mass="27210">MNDSQSATIRQIHSRILALKAESISKFFYTPDPFQVLREVSFQVQTGEFVSIIGKSGSGKSTLLYILSTMDTDYEGTLMLNEEKVTGKTQNELAAFRNKHLGFVFQFHYLLSDFSCLKNVMIPASRLGHYSEEEIEHRAYEKLKMLGVAEQALKPASKISGGQQQRVAIARALINEPSIVMGDEPTGNLDSKNTAIVFDMFMQLSKEYGKTIITVTHDTDFASKSDRIIEMMDGKIIPLSSIH</sequence>
<proteinExistence type="inferred from homology"/>
<keyword evidence="8" id="KW-1185">Reference proteome</keyword>
<evidence type="ECO:0000259" key="6">
    <source>
        <dbReference type="PROSITE" id="PS50893"/>
    </source>
</evidence>
<evidence type="ECO:0000256" key="5">
    <source>
        <dbReference type="ARBA" id="ARBA00038388"/>
    </source>
</evidence>
<dbReference type="Proteomes" id="UP001232063">
    <property type="component" value="Unassembled WGS sequence"/>
</dbReference>
<dbReference type="Pfam" id="PF00005">
    <property type="entry name" value="ABC_tran"/>
    <property type="match status" value="1"/>
</dbReference>
<keyword evidence="3 7" id="KW-0067">ATP-binding</keyword>
<comment type="caution">
    <text evidence="7">The sequence shown here is derived from an EMBL/GenBank/DDBJ whole genome shotgun (WGS) entry which is preliminary data.</text>
</comment>
<reference evidence="7" key="1">
    <citation type="submission" date="2023-05" db="EMBL/GenBank/DDBJ databases">
        <authorList>
            <person name="Zhang X."/>
        </authorList>
    </citation>
    <scope>NUCLEOTIDE SEQUENCE</scope>
    <source>
        <strain evidence="7">BD1B2-1</strain>
    </source>
</reference>
<dbReference type="GO" id="GO:0022857">
    <property type="term" value="F:transmembrane transporter activity"/>
    <property type="evidence" value="ECO:0007669"/>
    <property type="project" value="UniProtKB-ARBA"/>
</dbReference>
<evidence type="ECO:0000256" key="4">
    <source>
        <dbReference type="ARBA" id="ARBA00022967"/>
    </source>
</evidence>
<organism evidence="7 8">
    <name type="scientific">Xanthocytophaga agilis</name>
    <dbReference type="NCBI Taxonomy" id="3048010"/>
    <lineage>
        <taxon>Bacteria</taxon>
        <taxon>Pseudomonadati</taxon>
        <taxon>Bacteroidota</taxon>
        <taxon>Cytophagia</taxon>
        <taxon>Cytophagales</taxon>
        <taxon>Rhodocytophagaceae</taxon>
        <taxon>Xanthocytophaga</taxon>
    </lineage>
</organism>
<dbReference type="GO" id="GO:0005524">
    <property type="term" value="F:ATP binding"/>
    <property type="evidence" value="ECO:0007669"/>
    <property type="project" value="UniProtKB-KW"/>
</dbReference>
<dbReference type="PROSITE" id="PS50893">
    <property type="entry name" value="ABC_TRANSPORTER_2"/>
    <property type="match status" value="1"/>
</dbReference>
<gene>
    <name evidence="7" type="ORF">QNI22_32120</name>
</gene>
<dbReference type="RefSeq" id="WP_314517303.1">
    <property type="nucleotide sequence ID" value="NZ_JASJOU010000015.1"/>
</dbReference>
<evidence type="ECO:0000256" key="3">
    <source>
        <dbReference type="ARBA" id="ARBA00022840"/>
    </source>
</evidence>
<keyword evidence="2" id="KW-0547">Nucleotide-binding</keyword>
<dbReference type="CDD" id="cd03255">
    <property type="entry name" value="ABC_MJ0796_LolCDE_FtsE"/>
    <property type="match status" value="1"/>
</dbReference>
<dbReference type="SUPFAM" id="SSF52540">
    <property type="entry name" value="P-loop containing nucleoside triphosphate hydrolases"/>
    <property type="match status" value="1"/>
</dbReference>
<dbReference type="PANTHER" id="PTHR42798">
    <property type="entry name" value="LIPOPROTEIN-RELEASING SYSTEM ATP-BINDING PROTEIN LOLD"/>
    <property type="match status" value="1"/>
</dbReference>